<accession>A0ABX4UNH6</accession>
<sequence length="110" mass="12636">MTTKPDPQVTKKRQEVQDLAYIIKNDLEDKAKELTEYAKIAWVLHRKIIEITIFPAASLRTTARDLAADIEFFGALNGDYLGLLTRDAKNLIKLLHELENLEKEKDPQND</sequence>
<gene>
    <name evidence="1" type="ORF">CJ240_05675</name>
</gene>
<comment type="caution">
    <text evidence="1">The sequence shown here is derived from an EMBL/GenBank/DDBJ whole genome shotgun (WGS) entry which is preliminary data.</text>
</comment>
<evidence type="ECO:0000313" key="2">
    <source>
        <dbReference type="Proteomes" id="UP000243201"/>
    </source>
</evidence>
<dbReference type="RefSeq" id="WP_102184300.1">
    <property type="nucleotide sequence ID" value="NZ_PNGC01000002.1"/>
</dbReference>
<reference evidence="1 2" key="1">
    <citation type="submission" date="2017-09" db="EMBL/GenBank/DDBJ databases">
        <title>Bacterial strain isolated from the female urinary microbiota.</title>
        <authorList>
            <person name="Thomas-White K."/>
            <person name="Kumar N."/>
            <person name="Forster S."/>
            <person name="Putonti C."/>
            <person name="Lawley T."/>
            <person name="Wolfe A.J."/>
        </authorList>
    </citation>
    <scope>NUCLEOTIDE SEQUENCE [LARGE SCALE GENOMIC DNA]</scope>
    <source>
        <strain evidence="1 2">UMB0744</strain>
    </source>
</reference>
<dbReference type="Proteomes" id="UP000243201">
    <property type="component" value="Unassembled WGS sequence"/>
</dbReference>
<keyword evidence="2" id="KW-1185">Reference proteome</keyword>
<evidence type="ECO:0000313" key="1">
    <source>
        <dbReference type="EMBL" id="PMB89255.1"/>
    </source>
</evidence>
<name>A0ABX4UNH6_9ACTO</name>
<dbReference type="EMBL" id="PNGC01000002">
    <property type="protein sequence ID" value="PMB89255.1"/>
    <property type="molecule type" value="Genomic_DNA"/>
</dbReference>
<protein>
    <submittedName>
        <fullName evidence="1">Uncharacterized protein</fullName>
    </submittedName>
</protein>
<organism evidence="1 2">
    <name type="scientific">Varibaculum cambriense</name>
    <dbReference type="NCBI Taxonomy" id="184870"/>
    <lineage>
        <taxon>Bacteria</taxon>
        <taxon>Bacillati</taxon>
        <taxon>Actinomycetota</taxon>
        <taxon>Actinomycetes</taxon>
        <taxon>Actinomycetales</taxon>
        <taxon>Actinomycetaceae</taxon>
        <taxon>Varibaculum</taxon>
    </lineage>
</organism>
<proteinExistence type="predicted"/>